<dbReference type="AlphaFoldDB" id="A0AAV7SJS2"/>
<accession>A0AAV7SJS2</accession>
<protein>
    <submittedName>
        <fullName evidence="1">Uncharacterized protein</fullName>
    </submittedName>
</protein>
<dbReference type="EMBL" id="JANPWB010000008">
    <property type="protein sequence ID" value="KAJ1164326.1"/>
    <property type="molecule type" value="Genomic_DNA"/>
</dbReference>
<dbReference type="Proteomes" id="UP001066276">
    <property type="component" value="Chromosome 4_2"/>
</dbReference>
<organism evidence="1 2">
    <name type="scientific">Pleurodeles waltl</name>
    <name type="common">Iberian ribbed newt</name>
    <dbReference type="NCBI Taxonomy" id="8319"/>
    <lineage>
        <taxon>Eukaryota</taxon>
        <taxon>Metazoa</taxon>
        <taxon>Chordata</taxon>
        <taxon>Craniata</taxon>
        <taxon>Vertebrata</taxon>
        <taxon>Euteleostomi</taxon>
        <taxon>Amphibia</taxon>
        <taxon>Batrachia</taxon>
        <taxon>Caudata</taxon>
        <taxon>Salamandroidea</taxon>
        <taxon>Salamandridae</taxon>
        <taxon>Pleurodelinae</taxon>
        <taxon>Pleurodeles</taxon>
    </lineage>
</organism>
<gene>
    <name evidence="1" type="ORF">NDU88_004766</name>
</gene>
<comment type="caution">
    <text evidence="1">The sequence shown here is derived from an EMBL/GenBank/DDBJ whole genome shotgun (WGS) entry which is preliminary data.</text>
</comment>
<name>A0AAV7SJS2_PLEWA</name>
<evidence type="ECO:0000313" key="2">
    <source>
        <dbReference type="Proteomes" id="UP001066276"/>
    </source>
</evidence>
<sequence>MISAGGRGRAAEHGGHELKELCAAPGLSGPISGGGGPGRSHGCPGQDPDGVVTILAGGPISWAGLWALCWGCSGLGLLGCAKRLVAAPHGVKRAVLVEVARWGAPAVGPLHDCCCSGGRGGDLEAERREERRGYRCARGRVGPSGDCWTGSAPALGLAGLPRAWSLRRSPRGLEKAMEPLRHCTHGPGCLCCRMAASWLPRQAGLTRLGAQQSSSRRSGVAVGSCEVSHLLTIMRVQHGGSFPVPPVVSRAVTGHWRSGIRGGSWLICLEASSCPLGGGFSCRGPCAVWGQSKP</sequence>
<reference evidence="1" key="1">
    <citation type="journal article" date="2022" name="bioRxiv">
        <title>Sequencing and chromosome-scale assembly of the giantPleurodeles waltlgenome.</title>
        <authorList>
            <person name="Brown T."/>
            <person name="Elewa A."/>
            <person name="Iarovenko S."/>
            <person name="Subramanian E."/>
            <person name="Araus A.J."/>
            <person name="Petzold A."/>
            <person name="Susuki M."/>
            <person name="Suzuki K.-i.T."/>
            <person name="Hayashi T."/>
            <person name="Toyoda A."/>
            <person name="Oliveira C."/>
            <person name="Osipova E."/>
            <person name="Leigh N.D."/>
            <person name="Simon A."/>
            <person name="Yun M.H."/>
        </authorList>
    </citation>
    <scope>NUCLEOTIDE SEQUENCE</scope>
    <source>
        <strain evidence="1">20211129_DDA</strain>
        <tissue evidence="1">Liver</tissue>
    </source>
</reference>
<evidence type="ECO:0000313" key="1">
    <source>
        <dbReference type="EMBL" id="KAJ1164326.1"/>
    </source>
</evidence>
<proteinExistence type="predicted"/>
<keyword evidence="2" id="KW-1185">Reference proteome</keyword>